<dbReference type="InterPro" id="IPR041063">
    <property type="entry name" value="Glyco_H_20C_C"/>
</dbReference>
<dbReference type="PANTHER" id="PTHR21040:SF8">
    <property type="entry name" value="BCDNA.GH04120"/>
    <property type="match status" value="1"/>
</dbReference>
<reference evidence="6" key="1">
    <citation type="journal article" date="2019" name="Int. J. Syst. Evol. Microbiol.">
        <title>The Global Catalogue of Microorganisms (GCM) 10K type strain sequencing project: providing services to taxonomists for standard genome sequencing and annotation.</title>
        <authorList>
            <consortium name="The Broad Institute Genomics Platform"/>
            <consortium name="The Broad Institute Genome Sequencing Center for Infectious Disease"/>
            <person name="Wu L."/>
            <person name="Ma J."/>
        </authorList>
    </citation>
    <scope>NUCLEOTIDE SEQUENCE [LARGE SCALE GENOMIC DNA]</scope>
    <source>
        <strain evidence="6">CCUG 59189</strain>
    </source>
</reference>
<dbReference type="InterPro" id="IPR025705">
    <property type="entry name" value="Beta_hexosaminidase_sua/sub"/>
</dbReference>
<feature type="domain" description="Glycoside Hydrolase 20C C-terminal" evidence="4">
    <location>
        <begin position="425"/>
        <end position="613"/>
    </location>
</feature>
<dbReference type="InterPro" id="IPR017853">
    <property type="entry name" value="GH"/>
</dbReference>
<dbReference type="Gene3D" id="1.20.120.670">
    <property type="entry name" value="N-acetyl-b-d-glucoasminidase"/>
    <property type="match status" value="1"/>
</dbReference>
<dbReference type="Gene3D" id="3.20.20.80">
    <property type="entry name" value="Glycosidases"/>
    <property type="match status" value="1"/>
</dbReference>
<dbReference type="Pfam" id="PF00728">
    <property type="entry name" value="Glyco_hydro_20"/>
    <property type="match status" value="1"/>
</dbReference>
<evidence type="ECO:0000313" key="6">
    <source>
        <dbReference type="Proteomes" id="UP001597262"/>
    </source>
</evidence>
<accession>A0ABW3RSV3</accession>
<organism evidence="5 6">
    <name type="scientific">Paenibacillus puldeungensis</name>
    <dbReference type="NCBI Taxonomy" id="696536"/>
    <lineage>
        <taxon>Bacteria</taxon>
        <taxon>Bacillati</taxon>
        <taxon>Bacillota</taxon>
        <taxon>Bacilli</taxon>
        <taxon>Bacillales</taxon>
        <taxon>Paenibacillaceae</taxon>
        <taxon>Paenibacillus</taxon>
    </lineage>
</organism>
<sequence>MDVCLKGISEELKQGVNELAGILNLQVQDGGLPVEVVQEAGPLMVSLQDGKGMICYEKKIHFFRGLGLFAEHAAEADSFTITEQPQFDYNGTMLDASRNAVMKVDAIKQFLRYMAVMGLNGLMMYTEDTYEIKDLPYFGYMRGRYTEEELRECDDYADMFGIEIIPCIQTLGHLFQALKWSYAGAYRDQADILLCGDPDTYRFIEQMITAASAPLRSKRIHIGMDEAFQVGLGTYLRKHGFHDRFEIMNEHVRQVMEITSKLGLKPMIWSDMYFNLLANANQGSIYDMGADFSQENMSKIPEGVQFVYWDYYRIEEEGYEAVFEKHKQLGSLPLFAGGVHMWNSLAPNYGKTWATSHPGLRAAKKTGLKEVFATAWGDDGNETNHFVILAGLQLFAEYGYRDEVTDEHVRTRLKACTGVDLLDPLIALKRMDEVPGVKEDNFFSANPCKFLLWQDLLIGLFDKHIEGMENVLPDYYAGLEKEWHSYKLQLQEPFAMLFDFYEKLAAVLKIKSTLGLTIKKHYDAKVMSELRSIAENVLPDLYQKVDELRLSHRKSWMMAYKPFGWEVLDLRYGGVMARIKSVRDRLLDYVDGRVDRLEELDEERLLFTQNGTSSSPMDVNAHFHQIATTGYYYKMG</sequence>
<evidence type="ECO:0000313" key="5">
    <source>
        <dbReference type="EMBL" id="MFD1175564.1"/>
    </source>
</evidence>
<dbReference type="InterPro" id="IPR015883">
    <property type="entry name" value="Glyco_hydro_20_cat"/>
</dbReference>
<feature type="domain" description="Glycoside hydrolase family 20 catalytic" evidence="3">
    <location>
        <begin position="87"/>
        <end position="285"/>
    </location>
</feature>
<dbReference type="Proteomes" id="UP001597262">
    <property type="component" value="Unassembled WGS sequence"/>
</dbReference>
<comment type="caution">
    <text evidence="5">The sequence shown here is derived from an EMBL/GenBank/DDBJ whole genome shotgun (WGS) entry which is preliminary data.</text>
</comment>
<protein>
    <submittedName>
        <fullName evidence="5">Beta-N-acetylhexosaminidase</fullName>
    </submittedName>
</protein>
<comment type="similarity">
    <text evidence="1">Belongs to the glycosyl hydrolase 20 family.</text>
</comment>
<dbReference type="CDD" id="cd06565">
    <property type="entry name" value="GH20_GcnA-like"/>
    <property type="match status" value="1"/>
</dbReference>
<dbReference type="Pfam" id="PF18088">
    <property type="entry name" value="Glyco_H_20C_C"/>
    <property type="match status" value="1"/>
</dbReference>
<evidence type="ECO:0000259" key="3">
    <source>
        <dbReference type="Pfam" id="PF00728"/>
    </source>
</evidence>
<keyword evidence="2" id="KW-0378">Hydrolase</keyword>
<proteinExistence type="inferred from homology"/>
<keyword evidence="6" id="KW-1185">Reference proteome</keyword>
<dbReference type="RefSeq" id="WP_379317029.1">
    <property type="nucleotide sequence ID" value="NZ_JBHTLM010000002.1"/>
</dbReference>
<evidence type="ECO:0000256" key="2">
    <source>
        <dbReference type="ARBA" id="ARBA00022801"/>
    </source>
</evidence>
<dbReference type="PRINTS" id="PR00738">
    <property type="entry name" value="GLHYDRLASE20"/>
</dbReference>
<dbReference type="InterPro" id="IPR038901">
    <property type="entry name" value="HEXDC-like"/>
</dbReference>
<dbReference type="PANTHER" id="PTHR21040">
    <property type="entry name" value="BCDNA.GH04120"/>
    <property type="match status" value="1"/>
</dbReference>
<dbReference type="EMBL" id="JBHTLM010000002">
    <property type="protein sequence ID" value="MFD1175564.1"/>
    <property type="molecule type" value="Genomic_DNA"/>
</dbReference>
<evidence type="ECO:0000259" key="4">
    <source>
        <dbReference type="Pfam" id="PF18088"/>
    </source>
</evidence>
<gene>
    <name evidence="5" type="ORF">ACFQ3W_04505</name>
</gene>
<name>A0ABW3RSV3_9BACL</name>
<dbReference type="SUPFAM" id="SSF51445">
    <property type="entry name" value="(Trans)glycosidases"/>
    <property type="match status" value="1"/>
</dbReference>
<evidence type="ECO:0000256" key="1">
    <source>
        <dbReference type="ARBA" id="ARBA00006285"/>
    </source>
</evidence>